<comment type="caution">
    <text evidence="6">The sequence shown here is derived from an EMBL/GenBank/DDBJ whole genome shotgun (WGS) entry which is preliminary data.</text>
</comment>
<accession>A0A417YED8</accession>
<organism evidence="6 7">
    <name type="scientific">Oceanobacillus profundus</name>
    <dbReference type="NCBI Taxonomy" id="372463"/>
    <lineage>
        <taxon>Bacteria</taxon>
        <taxon>Bacillati</taxon>
        <taxon>Bacillota</taxon>
        <taxon>Bacilli</taxon>
        <taxon>Bacillales</taxon>
        <taxon>Bacillaceae</taxon>
        <taxon>Oceanobacillus</taxon>
    </lineage>
</organism>
<gene>
    <name evidence="6" type="ORF">D1B32_14730</name>
</gene>
<dbReference type="EMBL" id="QWEH01000010">
    <property type="protein sequence ID" value="RHW31026.1"/>
    <property type="molecule type" value="Genomic_DNA"/>
</dbReference>
<dbReference type="Pfam" id="PF01758">
    <property type="entry name" value="SBF"/>
    <property type="match status" value="1"/>
</dbReference>
<dbReference type="AlphaFoldDB" id="A0A417YED8"/>
<dbReference type="OrthoDB" id="9806785at2"/>
<proteinExistence type="predicted"/>
<feature type="transmembrane region" description="Helical" evidence="5">
    <location>
        <begin position="219"/>
        <end position="245"/>
    </location>
</feature>
<evidence type="ECO:0000256" key="4">
    <source>
        <dbReference type="ARBA" id="ARBA00023136"/>
    </source>
</evidence>
<keyword evidence="2 5" id="KW-0812">Transmembrane</keyword>
<feature type="transmembrane region" description="Helical" evidence="5">
    <location>
        <begin position="98"/>
        <end position="121"/>
    </location>
</feature>
<feature type="transmembrane region" description="Helical" evidence="5">
    <location>
        <begin position="35"/>
        <end position="55"/>
    </location>
</feature>
<keyword evidence="4 5" id="KW-0472">Membrane</keyword>
<dbReference type="Gene3D" id="1.20.1530.20">
    <property type="match status" value="1"/>
</dbReference>
<evidence type="ECO:0000256" key="5">
    <source>
        <dbReference type="SAM" id="Phobius"/>
    </source>
</evidence>
<keyword evidence="3 5" id="KW-1133">Transmembrane helix</keyword>
<reference evidence="6 7" key="1">
    <citation type="journal article" date="2007" name="Int. J. Syst. Evol. Microbiol.">
        <title>Oceanobacillus profundus sp. nov., isolated from a deep-sea sediment core.</title>
        <authorList>
            <person name="Kim Y.G."/>
            <person name="Choi D.H."/>
            <person name="Hyun S."/>
            <person name="Cho B.C."/>
        </authorList>
    </citation>
    <scope>NUCLEOTIDE SEQUENCE [LARGE SCALE GENOMIC DNA]</scope>
    <source>
        <strain evidence="6 7">DSM 18246</strain>
    </source>
</reference>
<sequence>MKFIEKISALAGKYFAVLVILAAVVAFLYPPAFLIFGGYITILLGVVMFGMGLTLKPVDFKLVFTKPILVIIGICAQYTIMPLVAFALAYLLRLPPELAAGLVLLGSVPGGTASNVMVYLARGNVALSVAMTSLSTMMAPIMTPLLIYLLAGQWLPVDPVAMFMSIIQVIIIPIILGFLIQKFFPVAVEKGVTVVPLISVAAILIIVAAVTAANAGNVVAAGFLVFIAVFLHNGFGLLLGYLVALMMGLGENERRAISIEIGMQNSGLGVALATAHFSPLAALPSVWGAIWHNISGPILATYWANKSIPENDEKIKKVM</sequence>
<feature type="transmembrane region" description="Helical" evidence="5">
    <location>
        <begin position="133"/>
        <end position="154"/>
    </location>
</feature>
<evidence type="ECO:0000256" key="3">
    <source>
        <dbReference type="ARBA" id="ARBA00022989"/>
    </source>
</evidence>
<dbReference type="RefSeq" id="WP_095311749.1">
    <property type="nucleotide sequence ID" value="NZ_PHUT01000010.1"/>
</dbReference>
<dbReference type="InterPro" id="IPR038770">
    <property type="entry name" value="Na+/solute_symporter_sf"/>
</dbReference>
<feature type="transmembrane region" description="Helical" evidence="5">
    <location>
        <begin position="192"/>
        <end position="213"/>
    </location>
</feature>
<feature type="transmembrane region" description="Helical" evidence="5">
    <location>
        <begin position="67"/>
        <end position="92"/>
    </location>
</feature>
<keyword evidence="7" id="KW-1185">Reference proteome</keyword>
<dbReference type="PANTHER" id="PTHR10361:SF28">
    <property type="entry name" value="P3 PROTEIN-RELATED"/>
    <property type="match status" value="1"/>
</dbReference>
<evidence type="ECO:0000313" key="7">
    <source>
        <dbReference type="Proteomes" id="UP000285456"/>
    </source>
</evidence>
<feature type="transmembrane region" description="Helical" evidence="5">
    <location>
        <begin position="12"/>
        <end position="29"/>
    </location>
</feature>
<dbReference type="Proteomes" id="UP000285456">
    <property type="component" value="Unassembled WGS sequence"/>
</dbReference>
<dbReference type="PANTHER" id="PTHR10361">
    <property type="entry name" value="SODIUM-BILE ACID COTRANSPORTER"/>
    <property type="match status" value="1"/>
</dbReference>
<name>A0A417YED8_9BACI</name>
<evidence type="ECO:0000313" key="6">
    <source>
        <dbReference type="EMBL" id="RHW31026.1"/>
    </source>
</evidence>
<comment type="subcellular location">
    <subcellularLocation>
        <location evidence="1">Membrane</location>
        <topology evidence="1">Multi-pass membrane protein</topology>
    </subcellularLocation>
</comment>
<feature type="transmembrane region" description="Helical" evidence="5">
    <location>
        <begin position="160"/>
        <end position="180"/>
    </location>
</feature>
<dbReference type="InterPro" id="IPR004710">
    <property type="entry name" value="Bilac:Na_transpt"/>
</dbReference>
<evidence type="ECO:0000256" key="2">
    <source>
        <dbReference type="ARBA" id="ARBA00022692"/>
    </source>
</evidence>
<dbReference type="GO" id="GO:0016020">
    <property type="term" value="C:membrane"/>
    <property type="evidence" value="ECO:0007669"/>
    <property type="project" value="UniProtKB-SubCell"/>
</dbReference>
<protein>
    <submittedName>
        <fullName evidence="6">Bile acid:sodium symporter family protein</fullName>
    </submittedName>
</protein>
<dbReference type="InterPro" id="IPR002657">
    <property type="entry name" value="BilAc:Na_symport/Acr3"/>
</dbReference>
<evidence type="ECO:0000256" key="1">
    <source>
        <dbReference type="ARBA" id="ARBA00004141"/>
    </source>
</evidence>